<proteinExistence type="predicted"/>
<evidence type="ECO:0000313" key="3">
    <source>
        <dbReference type="Proteomes" id="UP000326061"/>
    </source>
</evidence>
<name>A0AAJ4DMH3_9BACT</name>
<organism evidence="2 3">
    <name type="scientific">Sulfurimonas xiamenensis</name>
    <dbReference type="NCBI Taxonomy" id="2590021"/>
    <lineage>
        <taxon>Bacteria</taxon>
        <taxon>Pseudomonadati</taxon>
        <taxon>Campylobacterota</taxon>
        <taxon>Epsilonproteobacteria</taxon>
        <taxon>Campylobacterales</taxon>
        <taxon>Sulfurimonadaceae</taxon>
        <taxon>Sulfurimonas</taxon>
    </lineage>
</organism>
<dbReference type="Pfam" id="PF08241">
    <property type="entry name" value="Methyltransf_11"/>
    <property type="match status" value="1"/>
</dbReference>
<dbReference type="GO" id="GO:0008757">
    <property type="term" value="F:S-adenosylmethionine-dependent methyltransferase activity"/>
    <property type="evidence" value="ECO:0007669"/>
    <property type="project" value="InterPro"/>
</dbReference>
<dbReference type="KEGG" id="suln:FJR47_04360"/>
<dbReference type="InterPro" id="IPR029063">
    <property type="entry name" value="SAM-dependent_MTases_sf"/>
</dbReference>
<gene>
    <name evidence="2" type="ORF">FJR47_04360</name>
</gene>
<dbReference type="AlphaFoldDB" id="A0AAJ4DMH3"/>
<dbReference type="RefSeq" id="WP_152299240.1">
    <property type="nucleotide sequence ID" value="NZ_CP041166.1"/>
</dbReference>
<protein>
    <submittedName>
        <fullName evidence="2">Class I SAM-dependent methyltransferase</fullName>
    </submittedName>
</protein>
<evidence type="ECO:0000313" key="2">
    <source>
        <dbReference type="EMBL" id="QFR43177.1"/>
    </source>
</evidence>
<reference evidence="3" key="1">
    <citation type="submission" date="2019-06" db="EMBL/GenBank/DDBJ databases">
        <title>Sulfurimonas gotlandica sp. nov., a chemoautotrophic and psychrotolerant epsilonproteobacterium isolated from a pelagic redoxcline, and an emended description of the genus Sulfurimonas.</title>
        <authorList>
            <person name="Wang S."/>
            <person name="Jiang L."/>
            <person name="Shao Z."/>
        </authorList>
    </citation>
    <scope>NUCLEOTIDE SEQUENCE [LARGE SCALE GENOMIC DNA]</scope>
    <source>
        <strain evidence="3">1-1N</strain>
    </source>
</reference>
<keyword evidence="2" id="KW-0808">Transferase</keyword>
<sequence length="196" mass="22491">MSKTANIESFQKYSKEYEEWFEKNDLLYQNELKIVKDIIGDTQNGLEIGMGSGRFAIKPNIVIGIEPSSEMRKIALSKGLNVMNGIAEDLPFKSQTFDFAMMITSICFIKNPKKSLKEAFRVIKDGGFLIIGFIDKKSELGKQYEESKKKSKFYANAKFYSLDELISLCKIAGFNDFKKYENIDSENPMTFLKIYK</sequence>
<dbReference type="Proteomes" id="UP000326061">
    <property type="component" value="Chromosome"/>
</dbReference>
<dbReference type="EMBL" id="CP041166">
    <property type="protein sequence ID" value="QFR43177.1"/>
    <property type="molecule type" value="Genomic_DNA"/>
</dbReference>
<dbReference type="PANTHER" id="PTHR43591">
    <property type="entry name" value="METHYLTRANSFERASE"/>
    <property type="match status" value="1"/>
</dbReference>
<dbReference type="GO" id="GO:0032259">
    <property type="term" value="P:methylation"/>
    <property type="evidence" value="ECO:0007669"/>
    <property type="project" value="UniProtKB-KW"/>
</dbReference>
<accession>A0AAJ4DMH3</accession>
<dbReference type="SUPFAM" id="SSF53335">
    <property type="entry name" value="S-adenosyl-L-methionine-dependent methyltransferases"/>
    <property type="match status" value="1"/>
</dbReference>
<evidence type="ECO:0000259" key="1">
    <source>
        <dbReference type="Pfam" id="PF08241"/>
    </source>
</evidence>
<keyword evidence="3" id="KW-1185">Reference proteome</keyword>
<dbReference type="InterPro" id="IPR013216">
    <property type="entry name" value="Methyltransf_11"/>
</dbReference>
<keyword evidence="2" id="KW-0489">Methyltransferase</keyword>
<feature type="domain" description="Methyltransferase type 11" evidence="1">
    <location>
        <begin position="46"/>
        <end position="131"/>
    </location>
</feature>
<dbReference type="Gene3D" id="3.40.50.150">
    <property type="entry name" value="Vaccinia Virus protein VP39"/>
    <property type="match status" value="1"/>
</dbReference>
<dbReference type="CDD" id="cd02440">
    <property type="entry name" value="AdoMet_MTases"/>
    <property type="match status" value="1"/>
</dbReference>